<proteinExistence type="inferred from homology"/>
<feature type="compositionally biased region" description="Basic and acidic residues" evidence="6">
    <location>
        <begin position="456"/>
        <end position="465"/>
    </location>
</feature>
<dbReference type="GO" id="GO:0051301">
    <property type="term" value="P:cell division"/>
    <property type="evidence" value="ECO:0007669"/>
    <property type="project" value="UniProtKB-KW"/>
</dbReference>
<evidence type="ECO:0000256" key="4">
    <source>
        <dbReference type="ARBA" id="ARBA00022776"/>
    </source>
</evidence>
<keyword evidence="8" id="KW-1185">Reference proteome</keyword>
<dbReference type="GO" id="GO:0007088">
    <property type="term" value="P:regulation of mitotic nuclear division"/>
    <property type="evidence" value="ECO:0007669"/>
    <property type="project" value="TreeGrafter"/>
</dbReference>
<comment type="similarity">
    <text evidence="1">Belongs to the BORA family.</text>
</comment>
<dbReference type="Pfam" id="PF03966">
    <property type="entry name" value="Trm112p"/>
    <property type="match status" value="1"/>
</dbReference>
<dbReference type="Pfam" id="PF15280">
    <property type="entry name" value="BORA_N"/>
    <property type="match status" value="1"/>
</dbReference>
<keyword evidence="5" id="KW-0131">Cell cycle</keyword>
<reference evidence="8" key="1">
    <citation type="submission" date="2017-10" db="EMBL/GenBank/DDBJ databases">
        <title>Rapid genome shrinkage in a self-fertile nematode reveals novel sperm competition proteins.</title>
        <authorList>
            <person name="Yin D."/>
            <person name="Schwarz E.M."/>
            <person name="Thomas C.G."/>
            <person name="Felde R.L."/>
            <person name="Korf I.F."/>
            <person name="Cutter A.D."/>
            <person name="Schartner C.M."/>
            <person name="Ralston E.J."/>
            <person name="Meyer B.J."/>
            <person name="Haag E.S."/>
        </authorList>
    </citation>
    <scope>NUCLEOTIDE SEQUENCE [LARGE SCALE GENOMIC DNA]</scope>
    <source>
        <strain evidence="8">JU1422</strain>
    </source>
</reference>
<dbReference type="OrthoDB" id="2187549at2759"/>
<dbReference type="InterPro" id="IPR005651">
    <property type="entry name" value="Trm112-like"/>
</dbReference>
<dbReference type="Proteomes" id="UP000230233">
    <property type="component" value="Chromosome II"/>
</dbReference>
<accession>A0A2G5V6W4</accession>
<protein>
    <recommendedName>
        <fullName evidence="2">Protein aurora borealis</fullName>
    </recommendedName>
</protein>
<dbReference type="AlphaFoldDB" id="A0A2G5V6W4"/>
<feature type="compositionally biased region" description="Polar residues" evidence="6">
    <location>
        <begin position="60"/>
        <end position="76"/>
    </location>
</feature>
<comment type="caution">
    <text evidence="7">The sequence shown here is derived from an EMBL/GenBank/DDBJ whole genome shotgun (WGS) entry which is preliminary data.</text>
</comment>
<keyword evidence="3" id="KW-0132">Cell division</keyword>
<dbReference type="EMBL" id="PDUG01000002">
    <property type="protein sequence ID" value="PIC47470.1"/>
    <property type="molecule type" value="Genomic_DNA"/>
</dbReference>
<dbReference type="GO" id="GO:0005737">
    <property type="term" value="C:cytoplasm"/>
    <property type="evidence" value="ECO:0007669"/>
    <property type="project" value="TreeGrafter"/>
</dbReference>
<dbReference type="GO" id="GO:0060236">
    <property type="term" value="P:regulation of mitotic spindle organization"/>
    <property type="evidence" value="ECO:0007669"/>
    <property type="project" value="TreeGrafter"/>
</dbReference>
<dbReference type="GO" id="GO:0019901">
    <property type="term" value="F:protein kinase binding"/>
    <property type="evidence" value="ECO:0007669"/>
    <property type="project" value="TreeGrafter"/>
</dbReference>
<dbReference type="PANTHER" id="PTHR14728">
    <property type="entry name" value="PROTEIN AURORA BOREALIS"/>
    <property type="match status" value="1"/>
</dbReference>
<feature type="compositionally biased region" description="Low complexity" evidence="6">
    <location>
        <begin position="77"/>
        <end position="92"/>
    </location>
</feature>
<feature type="region of interest" description="Disordered" evidence="6">
    <location>
        <begin position="326"/>
        <end position="366"/>
    </location>
</feature>
<dbReference type="InterPro" id="IPR023252">
    <property type="entry name" value="Aurora_borealis_protein"/>
</dbReference>
<name>A0A2G5V6W4_9PELO</name>
<gene>
    <name evidence="7" type="primary">Cni-spat-1</name>
    <name evidence="7" type="synonym">Cnig_chr_II.g6816</name>
    <name evidence="7" type="ORF">B9Z55_006816</name>
</gene>
<dbReference type="GO" id="GO:0005634">
    <property type="term" value="C:nucleus"/>
    <property type="evidence" value="ECO:0007669"/>
    <property type="project" value="TreeGrafter"/>
</dbReference>
<evidence type="ECO:0000256" key="5">
    <source>
        <dbReference type="ARBA" id="ARBA00023306"/>
    </source>
</evidence>
<dbReference type="Gene3D" id="2.20.25.10">
    <property type="match status" value="1"/>
</dbReference>
<evidence type="ECO:0000313" key="7">
    <source>
        <dbReference type="EMBL" id="PIC47470.1"/>
    </source>
</evidence>
<keyword evidence="4" id="KW-0498">Mitosis</keyword>
<evidence type="ECO:0000256" key="2">
    <source>
        <dbReference type="ARBA" id="ARBA00020055"/>
    </source>
</evidence>
<feature type="region of interest" description="Disordered" evidence="6">
    <location>
        <begin position="446"/>
        <end position="486"/>
    </location>
</feature>
<organism evidence="7 8">
    <name type="scientific">Caenorhabditis nigoni</name>
    <dbReference type="NCBI Taxonomy" id="1611254"/>
    <lineage>
        <taxon>Eukaryota</taxon>
        <taxon>Metazoa</taxon>
        <taxon>Ecdysozoa</taxon>
        <taxon>Nematoda</taxon>
        <taxon>Chromadorea</taxon>
        <taxon>Rhabditida</taxon>
        <taxon>Rhabditina</taxon>
        <taxon>Rhabditomorpha</taxon>
        <taxon>Rhabditoidea</taxon>
        <taxon>Rhabditidae</taxon>
        <taxon>Peloderinae</taxon>
        <taxon>Caenorhabditis</taxon>
    </lineage>
</organism>
<dbReference type="SUPFAM" id="SSF158997">
    <property type="entry name" value="Trm112p-like"/>
    <property type="match status" value="1"/>
</dbReference>
<dbReference type="CDD" id="cd21089">
    <property type="entry name" value="Trm112-like"/>
    <property type="match status" value="1"/>
</dbReference>
<dbReference type="STRING" id="1611254.A0A2G5V6W4"/>
<feature type="compositionally biased region" description="Polar residues" evidence="6">
    <location>
        <begin position="340"/>
        <end position="359"/>
    </location>
</feature>
<evidence type="ECO:0000313" key="8">
    <source>
        <dbReference type="Proteomes" id="UP000230233"/>
    </source>
</evidence>
<feature type="compositionally biased region" description="Basic and acidic residues" evidence="6">
    <location>
        <begin position="28"/>
        <end position="45"/>
    </location>
</feature>
<dbReference type="FunFam" id="2.20.25.10:FF:000056">
    <property type="entry name" value="Multifunctional methyltransferase subunit TRM112-like protein"/>
    <property type="match status" value="1"/>
</dbReference>
<feature type="compositionally biased region" description="Low complexity" evidence="6">
    <location>
        <begin position="327"/>
        <end position="339"/>
    </location>
</feature>
<sequence length="639" mass="71331">MEFNVSSFYEGEESGKHLNSTALEQDENEQKEWKLSPIAAEDRRSKTSVFRSNKFKSPLKTVNTTDCSTSGYDSKNSSSNTPQRPSSSSESKLSMSAELSSFVANNSLNPFDSIIMNSLHKSLDFSPRFVLSKESGSQQKSDGKFQWSVEQLAILKPAHISDDEIAASYRSPIPEVEEKIQEALNEYWSKNVSYIPSPDGPRFVNLNHRDGTVTTIQYGAEASTSGTSSDGNTPCLANLVRKKEAVKAAYATSSPKQRPRNFRNIRQVRNRTSQTELTIPPTMDLDLKKLFGESFVYQDDQEDDDEEVFNVSACSNISTRRRLFSAGGQDDVGNDDVNNTSILSTDLNESSAQPFNDSLSPVRPSRDVTEDIEDNLDQDNASTTSATRSHASQIAINISILNDCMMNSIDEAEEDQKREAANEEEHDISRRVFSDSHIHANEYEMLDRSSSSNATPRHEDLDWTPRRHTGSVTNSANRGGPGAPVFGSGGAPPQDFRRFVFDMSPIHPNHNAPSMKLFVHNFMSSRFLKNVTVGYPLELVVKQFVEKDIEFDRENTIVMLNKIQYEALVVAAAAVNQADRIPAEQPGKWEDLSDDQLKQFHHILMNIDVVDGELICPETKTVFPIRDGIPNMLKVDGEK</sequence>
<evidence type="ECO:0000256" key="1">
    <source>
        <dbReference type="ARBA" id="ARBA00010963"/>
    </source>
</evidence>
<dbReference type="PANTHER" id="PTHR14728:SF2">
    <property type="entry name" value="PROTEIN AURORA BOREALIS"/>
    <property type="match status" value="1"/>
</dbReference>
<evidence type="ECO:0000256" key="3">
    <source>
        <dbReference type="ARBA" id="ARBA00022618"/>
    </source>
</evidence>
<evidence type="ECO:0000256" key="6">
    <source>
        <dbReference type="SAM" id="MobiDB-lite"/>
    </source>
</evidence>
<feature type="region of interest" description="Disordered" evidence="6">
    <location>
        <begin position="1"/>
        <end position="92"/>
    </location>
</feature>